<organism evidence="3 4">
    <name type="scientific">Plakobranchus ocellatus</name>
    <dbReference type="NCBI Taxonomy" id="259542"/>
    <lineage>
        <taxon>Eukaryota</taxon>
        <taxon>Metazoa</taxon>
        <taxon>Spiralia</taxon>
        <taxon>Lophotrochozoa</taxon>
        <taxon>Mollusca</taxon>
        <taxon>Gastropoda</taxon>
        <taxon>Heterobranchia</taxon>
        <taxon>Euthyneura</taxon>
        <taxon>Panpulmonata</taxon>
        <taxon>Sacoglossa</taxon>
        <taxon>Placobranchoidea</taxon>
        <taxon>Plakobranchidae</taxon>
        <taxon>Plakobranchus</taxon>
    </lineage>
</organism>
<protein>
    <recommendedName>
        <fullName evidence="1 2">EGF-like domain-containing protein</fullName>
    </recommendedName>
</protein>
<dbReference type="Gene3D" id="2.10.25.10">
    <property type="entry name" value="Laminin"/>
    <property type="match status" value="1"/>
</dbReference>
<proteinExistence type="predicted"/>
<dbReference type="PROSITE" id="PS00022">
    <property type="entry name" value="EGF_1"/>
    <property type="match status" value="1"/>
</dbReference>
<name>A0AAV4AZH8_9GAST</name>
<gene>
    <name evidence="3" type="ORF">PoB_004307600</name>
</gene>
<keyword evidence="4" id="KW-1185">Reference proteome</keyword>
<dbReference type="Pfam" id="PF23106">
    <property type="entry name" value="EGF_Teneurin"/>
    <property type="match status" value="1"/>
</dbReference>
<dbReference type="Proteomes" id="UP000735302">
    <property type="component" value="Unassembled WGS sequence"/>
</dbReference>
<evidence type="ECO:0000313" key="4">
    <source>
        <dbReference type="Proteomes" id="UP000735302"/>
    </source>
</evidence>
<comment type="caution">
    <text evidence="3">The sequence shown here is derived from an EMBL/GenBank/DDBJ whole genome shotgun (WGS) entry which is preliminary data.</text>
</comment>
<reference evidence="3 4" key="1">
    <citation type="journal article" date="2021" name="Elife">
        <title>Chloroplast acquisition without the gene transfer in kleptoplastic sea slugs, Plakobranchus ocellatus.</title>
        <authorList>
            <person name="Maeda T."/>
            <person name="Takahashi S."/>
            <person name="Yoshida T."/>
            <person name="Shimamura S."/>
            <person name="Takaki Y."/>
            <person name="Nagai Y."/>
            <person name="Toyoda A."/>
            <person name="Suzuki Y."/>
            <person name="Arimoto A."/>
            <person name="Ishii H."/>
            <person name="Satoh N."/>
            <person name="Nishiyama T."/>
            <person name="Hasebe M."/>
            <person name="Maruyama T."/>
            <person name="Minagawa J."/>
            <person name="Obokata J."/>
            <person name="Shigenobu S."/>
        </authorList>
    </citation>
    <scope>NUCLEOTIDE SEQUENCE [LARGE SCALE GENOMIC DNA]</scope>
</reference>
<dbReference type="PROSITE" id="PS01186">
    <property type="entry name" value="EGF_2"/>
    <property type="match status" value="1"/>
</dbReference>
<dbReference type="AlphaFoldDB" id="A0AAV4AZH8"/>
<evidence type="ECO:0000259" key="2">
    <source>
        <dbReference type="PROSITE" id="PS01186"/>
    </source>
</evidence>
<evidence type="ECO:0000313" key="3">
    <source>
        <dbReference type="EMBL" id="GFO16571.1"/>
    </source>
</evidence>
<dbReference type="InterPro" id="IPR000742">
    <property type="entry name" value="EGF"/>
</dbReference>
<dbReference type="SUPFAM" id="SSF57196">
    <property type="entry name" value="EGF/Laminin"/>
    <property type="match status" value="1"/>
</dbReference>
<evidence type="ECO:0000259" key="1">
    <source>
        <dbReference type="PROSITE" id="PS00022"/>
    </source>
</evidence>
<accession>A0AAV4AZH8</accession>
<feature type="domain" description="EGF-like" evidence="1 2">
    <location>
        <begin position="58"/>
        <end position="69"/>
    </location>
</feature>
<sequence length="174" mass="18475">MTTAVHTYNMLCDFEIKKDPNNYILGVDGVREIKDNVTVISFCSQTCLLNGVCQNGTCVCDYGWTGNHCSIRRDSSLNSTTPDANFTTATTPSVPAVITTTVNVPGSSTGTAAGTTTVAGTTAGGRGSGGQAAYVFTYEMDHKTIRTFCIIPLMISGFLNLFAKSFVTGFHNTI</sequence>
<dbReference type="EMBL" id="BLXT01004673">
    <property type="protein sequence ID" value="GFO16571.1"/>
    <property type="molecule type" value="Genomic_DNA"/>
</dbReference>